<dbReference type="PANTHER" id="PTHR34216:SF3">
    <property type="entry name" value="POLY-BETA-1,6-N-ACETYL-D-GLUCOSAMINE N-DEACETYLASE"/>
    <property type="match status" value="1"/>
</dbReference>
<dbReference type="EMBL" id="CP104694">
    <property type="protein sequence ID" value="UXI66340.1"/>
    <property type="molecule type" value="Genomic_DNA"/>
</dbReference>
<evidence type="ECO:0000256" key="2">
    <source>
        <dbReference type="ARBA" id="ARBA00022729"/>
    </source>
</evidence>
<evidence type="ECO:0000313" key="4">
    <source>
        <dbReference type="EMBL" id="UXI66340.1"/>
    </source>
</evidence>
<dbReference type="InterPro" id="IPR002509">
    <property type="entry name" value="NODB_dom"/>
</dbReference>
<protein>
    <submittedName>
        <fullName evidence="4">Polysaccharide deacetylase family protein</fullName>
    </submittedName>
</protein>
<accession>A0ABY6BDC7</accession>
<dbReference type="PROSITE" id="PS51677">
    <property type="entry name" value="NODB"/>
    <property type="match status" value="1"/>
</dbReference>
<dbReference type="RefSeq" id="WP_261693324.1">
    <property type="nucleotide sequence ID" value="NZ_CP104694.1"/>
</dbReference>
<feature type="domain" description="NodB homology" evidence="3">
    <location>
        <begin position="61"/>
        <end position="264"/>
    </location>
</feature>
<dbReference type="Gene3D" id="3.20.20.370">
    <property type="entry name" value="Glycoside hydrolase/deacetylase"/>
    <property type="match status" value="1"/>
</dbReference>
<name>A0ABY6BDC7_9GAMM</name>
<gene>
    <name evidence="4" type="ORF">N4264_16465</name>
</gene>
<organism evidence="4 5">
    <name type="scientific">Tahibacter amnicola</name>
    <dbReference type="NCBI Taxonomy" id="2976241"/>
    <lineage>
        <taxon>Bacteria</taxon>
        <taxon>Pseudomonadati</taxon>
        <taxon>Pseudomonadota</taxon>
        <taxon>Gammaproteobacteria</taxon>
        <taxon>Lysobacterales</taxon>
        <taxon>Rhodanobacteraceae</taxon>
        <taxon>Tahibacter</taxon>
    </lineage>
</organism>
<dbReference type="PANTHER" id="PTHR34216">
    <property type="match status" value="1"/>
</dbReference>
<proteinExistence type="predicted"/>
<evidence type="ECO:0000259" key="3">
    <source>
        <dbReference type="PROSITE" id="PS51677"/>
    </source>
</evidence>
<comment type="subcellular location">
    <subcellularLocation>
        <location evidence="1">Secreted</location>
    </subcellularLocation>
</comment>
<dbReference type="InterPro" id="IPR011330">
    <property type="entry name" value="Glyco_hydro/deAcase_b/a-brl"/>
</dbReference>
<evidence type="ECO:0000313" key="5">
    <source>
        <dbReference type="Proteomes" id="UP001064632"/>
    </source>
</evidence>
<evidence type="ECO:0000256" key="1">
    <source>
        <dbReference type="ARBA" id="ARBA00004613"/>
    </source>
</evidence>
<dbReference type="InterPro" id="IPR051398">
    <property type="entry name" value="Polysacch_Deacetylase"/>
</dbReference>
<keyword evidence="2" id="KW-0732">Signal</keyword>
<dbReference type="Pfam" id="PF01522">
    <property type="entry name" value="Polysacc_deac_1"/>
    <property type="match status" value="1"/>
</dbReference>
<dbReference type="SUPFAM" id="SSF88713">
    <property type="entry name" value="Glycoside hydrolase/deacetylase"/>
    <property type="match status" value="1"/>
</dbReference>
<dbReference type="Proteomes" id="UP001064632">
    <property type="component" value="Chromosome"/>
</dbReference>
<reference evidence="4" key="1">
    <citation type="submission" date="2022-09" db="EMBL/GenBank/DDBJ databases">
        <title>Tahibacter sp. nov., isolated from a fresh water.</title>
        <authorList>
            <person name="Baek J.H."/>
            <person name="Lee J.K."/>
            <person name="Kim J.M."/>
            <person name="Jeon C.O."/>
        </authorList>
    </citation>
    <scope>NUCLEOTIDE SEQUENCE</scope>
    <source>
        <strain evidence="4">W38</strain>
    </source>
</reference>
<sequence length="264" mass="28740">MNADSVLALMYHGLSGDTPAPVVADAHYTLPTPQFAAHLDALIARGIRPGCATDTLVHGRADVIITFDDGDISNFAEAWPILRRRGLRADFFVNPARVGQPGYCSWAQLREMHAGGMSIQSHGMTHRYFTRLTPQALRDELVQSRERIADHLGTPVDWLAPPGGRCPPRLGELAREVGYAGVLGSAPGIIRRATANDVVVLPRVAVTANTPAEAVCRWALGGNSALRGLRWRYRILHTAKRLMGDRGYERLRSAMLGQAAPVQP</sequence>
<dbReference type="CDD" id="cd10918">
    <property type="entry name" value="CE4_NodB_like_5s_6s"/>
    <property type="match status" value="1"/>
</dbReference>
<keyword evidence="5" id="KW-1185">Reference proteome</keyword>